<feature type="region of interest" description="Disordered" evidence="1">
    <location>
        <begin position="439"/>
        <end position="463"/>
    </location>
</feature>
<evidence type="ECO:0000256" key="1">
    <source>
        <dbReference type="SAM" id="MobiDB-lite"/>
    </source>
</evidence>
<feature type="compositionally biased region" description="Polar residues" evidence="1">
    <location>
        <begin position="495"/>
        <end position="509"/>
    </location>
</feature>
<keyword evidence="3" id="KW-1185">Reference proteome</keyword>
<name>A0A5N5TJT7_9CRUS</name>
<gene>
    <name evidence="2" type="ORF">Anas_04268</name>
</gene>
<dbReference type="Proteomes" id="UP000326759">
    <property type="component" value="Unassembled WGS sequence"/>
</dbReference>
<reference evidence="2 3" key="1">
    <citation type="journal article" date="2019" name="PLoS Biol.">
        <title>Sex chromosomes control vertical transmission of feminizing Wolbachia symbionts in an isopod.</title>
        <authorList>
            <person name="Becking T."/>
            <person name="Chebbi M.A."/>
            <person name="Giraud I."/>
            <person name="Moumen B."/>
            <person name="Laverre T."/>
            <person name="Caubet Y."/>
            <person name="Peccoud J."/>
            <person name="Gilbert C."/>
            <person name="Cordaux R."/>
        </authorList>
    </citation>
    <scope>NUCLEOTIDE SEQUENCE [LARGE SCALE GENOMIC DNA]</scope>
    <source>
        <strain evidence="2">ANa2</strain>
        <tissue evidence="2">Whole body excluding digestive tract and cuticle</tissue>
    </source>
</reference>
<dbReference type="AlphaFoldDB" id="A0A5N5TJT7"/>
<organism evidence="2 3">
    <name type="scientific">Armadillidium nasatum</name>
    <dbReference type="NCBI Taxonomy" id="96803"/>
    <lineage>
        <taxon>Eukaryota</taxon>
        <taxon>Metazoa</taxon>
        <taxon>Ecdysozoa</taxon>
        <taxon>Arthropoda</taxon>
        <taxon>Crustacea</taxon>
        <taxon>Multicrustacea</taxon>
        <taxon>Malacostraca</taxon>
        <taxon>Eumalacostraca</taxon>
        <taxon>Peracarida</taxon>
        <taxon>Isopoda</taxon>
        <taxon>Oniscidea</taxon>
        <taxon>Crinocheta</taxon>
        <taxon>Armadillidiidae</taxon>
        <taxon>Armadillidium</taxon>
    </lineage>
</organism>
<feature type="region of interest" description="Disordered" evidence="1">
    <location>
        <begin position="612"/>
        <end position="641"/>
    </location>
</feature>
<dbReference type="EMBL" id="SEYY01000821">
    <property type="protein sequence ID" value="KAB7506421.1"/>
    <property type="molecule type" value="Genomic_DNA"/>
</dbReference>
<feature type="region of interest" description="Disordered" evidence="1">
    <location>
        <begin position="495"/>
        <end position="545"/>
    </location>
</feature>
<feature type="compositionally biased region" description="Low complexity" evidence="1">
    <location>
        <begin position="76"/>
        <end position="86"/>
    </location>
</feature>
<protein>
    <submittedName>
        <fullName evidence="2">Uncharacterized protein</fullName>
    </submittedName>
</protein>
<feature type="compositionally biased region" description="Low complexity" evidence="1">
    <location>
        <begin position="701"/>
        <end position="710"/>
    </location>
</feature>
<accession>A0A5N5TJT7</accession>
<dbReference type="OrthoDB" id="8195288at2759"/>
<feature type="region of interest" description="Disordered" evidence="1">
    <location>
        <begin position="671"/>
        <end position="727"/>
    </location>
</feature>
<feature type="compositionally biased region" description="Basic and acidic residues" evidence="1">
    <location>
        <begin position="439"/>
        <end position="458"/>
    </location>
</feature>
<feature type="region of interest" description="Disordered" evidence="1">
    <location>
        <begin position="120"/>
        <end position="151"/>
    </location>
</feature>
<proteinExistence type="predicted"/>
<feature type="compositionally biased region" description="Low complexity" evidence="1">
    <location>
        <begin position="125"/>
        <end position="138"/>
    </location>
</feature>
<evidence type="ECO:0000313" key="3">
    <source>
        <dbReference type="Proteomes" id="UP000326759"/>
    </source>
</evidence>
<evidence type="ECO:0000313" key="2">
    <source>
        <dbReference type="EMBL" id="KAB7506421.1"/>
    </source>
</evidence>
<feature type="compositionally biased region" description="Basic and acidic residues" evidence="1">
    <location>
        <begin position="686"/>
        <end position="700"/>
    </location>
</feature>
<sequence>MLNEMLFLCDAIYRGSEALEGAVSPTKLTALVDLVLTTQEPGKEYSHVCIDKLQIDEERLRISKSRRDEGFESDSESSSTASGSLIEENVCGSPEIKVIQDHVLRLEKLLRQDSGIHHCTTKLPSDGGSASISSSSGAESEEEAPKRPENVDFSINVTSEEDSRRVAAIQADNGNGDHFLLSDILFCHVMTHRPKIVTIVVKSIDSHLVTAHLFECLSQEAARTLYNCYYTASNKYKLNRYRKSKRRIELFDTEQKALLDRIHVSIRNVNKKKYTGEEPYFRESQSKSKLNGRLDENEINIRKTFKNEFNGDTTNINIIEIKDSHLPVRIPNGMLQKTDENGVTHIEIESAPCSMIDSVQELRTTFDSQEVLSALDRLSLHSVFNPESYLNSIGVTGSCPNSITEASREIYATGDKEREKKLRQRQPPLLLKKDNYRRMDNLPRKEIRKAERKSRIGGEEQIQEKTQCLSEQYFSNINSNPNKEIQRNKELENISETVDSTESYPTNSERQSRLRNTSKDKGKFRSNHNKGPAPPPPKTHTNNPSLILVPTKSGQEKTKSYYPKESHIVRGSKLIRIDYPLYPPWNMNSDINNNPKRLYYAHRNWVSSNEYHSNRYKDNSSFSSEIRKRSRSKSPARRPMSHRYIDVVSTFNLSQKIKEFSDNVIQSLKNNAQSSQTTSPFITSRDTQERTTFKREKKVSSDSQSSNNSNALRPVIKRGKKTDCNNQDSKRVTFSAYATVQLMET</sequence>
<comment type="caution">
    <text evidence="2">The sequence shown here is derived from an EMBL/GenBank/DDBJ whole genome shotgun (WGS) entry which is preliminary data.</text>
</comment>
<feature type="compositionally biased region" description="Polar residues" evidence="1">
    <location>
        <begin position="671"/>
        <end position="685"/>
    </location>
</feature>
<feature type="region of interest" description="Disordered" evidence="1">
    <location>
        <begin position="65"/>
        <end position="86"/>
    </location>
</feature>
<feature type="compositionally biased region" description="Basic residues" evidence="1">
    <location>
        <begin position="628"/>
        <end position="641"/>
    </location>
</feature>